<dbReference type="GO" id="GO:1900376">
    <property type="term" value="P:regulation of secondary metabolite biosynthetic process"/>
    <property type="evidence" value="ECO:0007669"/>
    <property type="project" value="TreeGrafter"/>
</dbReference>
<organism evidence="11 12">
    <name type="scientific">Aquabacter spiritensis</name>
    <dbReference type="NCBI Taxonomy" id="933073"/>
    <lineage>
        <taxon>Bacteria</taxon>
        <taxon>Pseudomonadati</taxon>
        <taxon>Pseudomonadota</taxon>
        <taxon>Alphaproteobacteria</taxon>
        <taxon>Hyphomicrobiales</taxon>
        <taxon>Xanthobacteraceae</taxon>
        <taxon>Aquabacter</taxon>
    </lineage>
</organism>
<protein>
    <recommendedName>
        <fullName evidence="3">Ferric uptake regulation protein</fullName>
    </recommendedName>
</protein>
<evidence type="ECO:0000256" key="8">
    <source>
        <dbReference type="ARBA" id="ARBA00023015"/>
    </source>
</evidence>
<evidence type="ECO:0000256" key="1">
    <source>
        <dbReference type="ARBA" id="ARBA00004496"/>
    </source>
</evidence>
<dbReference type="EMBL" id="SMAI01000001">
    <property type="protein sequence ID" value="TCT07888.1"/>
    <property type="molecule type" value="Genomic_DNA"/>
</dbReference>
<keyword evidence="6" id="KW-0479">Metal-binding</keyword>
<evidence type="ECO:0000256" key="2">
    <source>
        <dbReference type="ARBA" id="ARBA00007957"/>
    </source>
</evidence>
<dbReference type="SUPFAM" id="SSF46785">
    <property type="entry name" value="Winged helix' DNA-binding domain"/>
    <property type="match status" value="1"/>
</dbReference>
<dbReference type="CDD" id="cd07153">
    <property type="entry name" value="Fur_like"/>
    <property type="match status" value="1"/>
</dbReference>
<dbReference type="PANTHER" id="PTHR33202">
    <property type="entry name" value="ZINC UPTAKE REGULATION PROTEIN"/>
    <property type="match status" value="1"/>
</dbReference>
<dbReference type="Pfam" id="PF01475">
    <property type="entry name" value="FUR"/>
    <property type="match status" value="1"/>
</dbReference>
<dbReference type="GO" id="GO:0003700">
    <property type="term" value="F:DNA-binding transcription factor activity"/>
    <property type="evidence" value="ECO:0007669"/>
    <property type="project" value="InterPro"/>
</dbReference>
<evidence type="ECO:0000256" key="5">
    <source>
        <dbReference type="ARBA" id="ARBA00022491"/>
    </source>
</evidence>
<sequence>MEQMIGQISRHRSAPSPEPDLAPELRMIWRGAPSDLHRWIDVIRLLRGAGLRPTRQRLVLGRLLFSKGNRHVTAAMLHDETMKARIPMSLATVYNTLHHFTEVGLLRRIGVSGTIAFFDTNPSRHHHFFVEDEHMLFDIPAEDVGIDTLPATPTGFDVSGVDVVVRLKRRPC</sequence>
<dbReference type="AlphaFoldDB" id="A0A4V2UYL7"/>
<keyword evidence="8" id="KW-0805">Transcription regulation</keyword>
<dbReference type="GO" id="GO:0000976">
    <property type="term" value="F:transcription cis-regulatory region binding"/>
    <property type="evidence" value="ECO:0007669"/>
    <property type="project" value="TreeGrafter"/>
</dbReference>
<comment type="caution">
    <text evidence="11">The sequence shown here is derived from an EMBL/GenBank/DDBJ whole genome shotgun (WGS) entry which is preliminary data.</text>
</comment>
<dbReference type="NCBIfam" id="NF045678">
    <property type="entry name" value="TransRegIrrA"/>
    <property type="match status" value="1"/>
</dbReference>
<name>A0A4V2UYL7_9HYPH</name>
<dbReference type="InterPro" id="IPR036390">
    <property type="entry name" value="WH_DNA-bd_sf"/>
</dbReference>
<keyword evidence="4" id="KW-0963">Cytoplasm</keyword>
<dbReference type="InterPro" id="IPR036388">
    <property type="entry name" value="WH-like_DNA-bd_sf"/>
</dbReference>
<dbReference type="PANTHER" id="PTHR33202:SF7">
    <property type="entry name" value="FERRIC UPTAKE REGULATION PROTEIN"/>
    <property type="match status" value="1"/>
</dbReference>
<evidence type="ECO:0000256" key="4">
    <source>
        <dbReference type="ARBA" id="ARBA00022490"/>
    </source>
</evidence>
<dbReference type="Gene3D" id="1.10.10.10">
    <property type="entry name" value="Winged helix-like DNA-binding domain superfamily/Winged helix DNA-binding domain"/>
    <property type="match status" value="1"/>
</dbReference>
<gene>
    <name evidence="11" type="ORF">EDC64_101407</name>
</gene>
<comment type="subcellular location">
    <subcellularLocation>
        <location evidence="1">Cytoplasm</location>
    </subcellularLocation>
</comment>
<accession>A0A4V2UYL7</accession>
<keyword evidence="5" id="KW-0678">Repressor</keyword>
<evidence type="ECO:0000256" key="7">
    <source>
        <dbReference type="ARBA" id="ARBA00022833"/>
    </source>
</evidence>
<comment type="similarity">
    <text evidence="2">Belongs to the Fur family.</text>
</comment>
<dbReference type="FunFam" id="1.10.10.10:FF:000007">
    <property type="entry name" value="Ferric uptake regulation protein"/>
    <property type="match status" value="1"/>
</dbReference>
<evidence type="ECO:0000313" key="12">
    <source>
        <dbReference type="Proteomes" id="UP000294664"/>
    </source>
</evidence>
<evidence type="ECO:0000256" key="6">
    <source>
        <dbReference type="ARBA" id="ARBA00022723"/>
    </source>
</evidence>
<dbReference type="InterPro" id="IPR002481">
    <property type="entry name" value="FUR"/>
</dbReference>
<keyword evidence="10" id="KW-0804">Transcription</keyword>
<evidence type="ECO:0000256" key="9">
    <source>
        <dbReference type="ARBA" id="ARBA00023125"/>
    </source>
</evidence>
<evidence type="ECO:0000256" key="3">
    <source>
        <dbReference type="ARBA" id="ARBA00020910"/>
    </source>
</evidence>
<evidence type="ECO:0000256" key="10">
    <source>
        <dbReference type="ARBA" id="ARBA00023163"/>
    </source>
</evidence>
<dbReference type="GO" id="GO:0008270">
    <property type="term" value="F:zinc ion binding"/>
    <property type="evidence" value="ECO:0007669"/>
    <property type="project" value="TreeGrafter"/>
</dbReference>
<dbReference type="GO" id="GO:0045892">
    <property type="term" value="P:negative regulation of DNA-templated transcription"/>
    <property type="evidence" value="ECO:0007669"/>
    <property type="project" value="TreeGrafter"/>
</dbReference>
<keyword evidence="12" id="KW-1185">Reference proteome</keyword>
<dbReference type="NCBIfam" id="NF045677">
    <property type="entry name" value="FeRespRegIrr"/>
    <property type="match status" value="1"/>
</dbReference>
<proteinExistence type="inferred from homology"/>
<reference evidence="11 12" key="1">
    <citation type="submission" date="2019-03" db="EMBL/GenBank/DDBJ databases">
        <title>Genomic Encyclopedia of Type Strains, Phase IV (KMG-IV): sequencing the most valuable type-strain genomes for metagenomic binning, comparative biology and taxonomic classification.</title>
        <authorList>
            <person name="Goeker M."/>
        </authorList>
    </citation>
    <scope>NUCLEOTIDE SEQUENCE [LARGE SCALE GENOMIC DNA]</scope>
    <source>
        <strain evidence="11 12">DSM 9035</strain>
    </source>
</reference>
<keyword evidence="9" id="KW-0238">DNA-binding</keyword>
<keyword evidence="7" id="KW-0862">Zinc</keyword>
<evidence type="ECO:0000313" key="11">
    <source>
        <dbReference type="EMBL" id="TCT07888.1"/>
    </source>
</evidence>
<dbReference type="Proteomes" id="UP000294664">
    <property type="component" value="Unassembled WGS sequence"/>
</dbReference>
<dbReference type="GO" id="GO:0005737">
    <property type="term" value="C:cytoplasm"/>
    <property type="evidence" value="ECO:0007669"/>
    <property type="project" value="UniProtKB-SubCell"/>
</dbReference>